<keyword evidence="2" id="KW-1185">Reference proteome</keyword>
<proteinExistence type="predicted"/>
<sequence length="339" mass="37688">MEGHLLIPEGMAGRVHQSLLWLFRRDMSLAIELADRAAGRGPSVDARVSMLVDRSGVLQRVGLRDDDGRVLPDLLLTVHGHPSGPPGLTHAEDPLARQVWIVEVQLGRDRTRAQSWAESVVAAAREFELRLRDVELLIVSPSRPVRGWIRRELLPDLPRRTCLLEPVHVPRIRCVERARGRPTAAVLSAVFHGREPTGEAIVFAACQAIRPLPRPTRRRYRYLIETAAHPAMELPPPVDPVLSPEPEERPSDWELGGLTWAQHGERFTERGLRQGVDIGMARAYREGLRAMLQLLGHALTPAQEHQLSSCDVPERLHAALMTVRDGGCPESALAQLALV</sequence>
<dbReference type="AlphaFoldDB" id="A6GKP2"/>
<dbReference type="Proteomes" id="UP000005801">
    <property type="component" value="Unassembled WGS sequence"/>
</dbReference>
<gene>
    <name evidence="1" type="ORF">PPSIR1_06668</name>
</gene>
<name>A6GKP2_9BACT</name>
<organism evidence="1 2">
    <name type="scientific">Plesiocystis pacifica SIR-1</name>
    <dbReference type="NCBI Taxonomy" id="391625"/>
    <lineage>
        <taxon>Bacteria</taxon>
        <taxon>Pseudomonadati</taxon>
        <taxon>Myxococcota</taxon>
        <taxon>Polyangia</taxon>
        <taxon>Nannocystales</taxon>
        <taxon>Nannocystaceae</taxon>
        <taxon>Plesiocystis</taxon>
    </lineage>
</organism>
<evidence type="ECO:0000313" key="2">
    <source>
        <dbReference type="Proteomes" id="UP000005801"/>
    </source>
</evidence>
<dbReference type="EMBL" id="ABCS01000212">
    <property type="protein sequence ID" value="EDM73560.1"/>
    <property type="molecule type" value="Genomic_DNA"/>
</dbReference>
<accession>A6GKP2</accession>
<protein>
    <submittedName>
        <fullName evidence="1">Uncharacterized protein</fullName>
    </submittedName>
</protein>
<evidence type="ECO:0000313" key="1">
    <source>
        <dbReference type="EMBL" id="EDM73560.1"/>
    </source>
</evidence>
<reference evidence="1 2" key="1">
    <citation type="submission" date="2007-06" db="EMBL/GenBank/DDBJ databases">
        <authorList>
            <person name="Shimkets L."/>
            <person name="Ferriera S."/>
            <person name="Johnson J."/>
            <person name="Kravitz S."/>
            <person name="Beeson K."/>
            <person name="Sutton G."/>
            <person name="Rogers Y.-H."/>
            <person name="Friedman R."/>
            <person name="Frazier M."/>
            <person name="Venter J.C."/>
        </authorList>
    </citation>
    <scope>NUCLEOTIDE SEQUENCE [LARGE SCALE GENOMIC DNA]</scope>
    <source>
        <strain evidence="1 2">SIR-1</strain>
    </source>
</reference>
<comment type="caution">
    <text evidence="1">The sequence shown here is derived from an EMBL/GenBank/DDBJ whole genome shotgun (WGS) entry which is preliminary data.</text>
</comment>